<sequence>MHQLEGPLATVRHIRLRDLPPAALLRADASDPQIAEAVAAVEQASGIVIATPIYKAAYSGLLKVFLDLLPQFALAGKIVLPCATGGSLAHVLALDYGLRPVLQSMGARHIVQSQFVLEPHLKIEGDSLSVDDVTGATLLEAIYHFRCALGHAPPHDQLGHPRPERADGTASG</sequence>
<name>A0A916XIL3_9HYPH</name>
<protein>
    <submittedName>
        <fullName evidence="6">FMN reductase (NADPH)</fullName>
    </submittedName>
</protein>
<dbReference type="PANTHER" id="PTHR43408">
    <property type="entry name" value="FMN REDUCTASE (NADPH)"/>
    <property type="match status" value="1"/>
</dbReference>
<dbReference type="NCBIfam" id="TIGR03567">
    <property type="entry name" value="FMN_reduc_SsuE"/>
    <property type="match status" value="1"/>
</dbReference>
<dbReference type="Proteomes" id="UP000637002">
    <property type="component" value="Unassembled WGS sequence"/>
</dbReference>
<keyword evidence="3" id="KW-0288">FMN</keyword>
<dbReference type="PANTHER" id="PTHR43408:SF1">
    <property type="entry name" value="FMN REDUCTASE (NADPH)"/>
    <property type="match status" value="1"/>
</dbReference>
<dbReference type="EMBL" id="BMGG01000006">
    <property type="protein sequence ID" value="GGC74645.1"/>
    <property type="molecule type" value="Genomic_DNA"/>
</dbReference>
<comment type="caution">
    <text evidence="6">The sequence shown here is derived from an EMBL/GenBank/DDBJ whole genome shotgun (WGS) entry which is preliminary data.</text>
</comment>
<keyword evidence="2" id="KW-0285">Flavoprotein</keyword>
<dbReference type="InterPro" id="IPR020048">
    <property type="entry name" value="NADPH-dep_FMN_reduc_SsuE"/>
</dbReference>
<dbReference type="AlphaFoldDB" id="A0A916XIL3"/>
<keyword evidence="7" id="KW-1185">Reference proteome</keyword>
<evidence type="ECO:0000259" key="5">
    <source>
        <dbReference type="Pfam" id="PF03358"/>
    </source>
</evidence>
<evidence type="ECO:0000313" key="6">
    <source>
        <dbReference type="EMBL" id="GGC74645.1"/>
    </source>
</evidence>
<organism evidence="6 7">
    <name type="scientific">Chelatococcus reniformis</name>
    <dbReference type="NCBI Taxonomy" id="1494448"/>
    <lineage>
        <taxon>Bacteria</taxon>
        <taxon>Pseudomonadati</taxon>
        <taxon>Pseudomonadota</taxon>
        <taxon>Alphaproteobacteria</taxon>
        <taxon>Hyphomicrobiales</taxon>
        <taxon>Chelatococcaceae</taxon>
        <taxon>Chelatococcus</taxon>
    </lineage>
</organism>
<evidence type="ECO:0000256" key="3">
    <source>
        <dbReference type="ARBA" id="ARBA00022643"/>
    </source>
</evidence>
<accession>A0A916XIL3</accession>
<proteinExistence type="inferred from homology"/>
<evidence type="ECO:0000256" key="4">
    <source>
        <dbReference type="ARBA" id="ARBA00023002"/>
    </source>
</evidence>
<keyword evidence="4" id="KW-0560">Oxidoreductase</keyword>
<gene>
    <name evidence="6" type="ORF">GCM10010994_36370</name>
</gene>
<dbReference type="InterPro" id="IPR029039">
    <property type="entry name" value="Flavoprotein-like_sf"/>
</dbReference>
<dbReference type="InterPro" id="IPR005025">
    <property type="entry name" value="FMN_Rdtase-like_dom"/>
</dbReference>
<reference evidence="6" key="2">
    <citation type="submission" date="2020-09" db="EMBL/GenBank/DDBJ databases">
        <authorList>
            <person name="Sun Q."/>
            <person name="Zhou Y."/>
        </authorList>
    </citation>
    <scope>NUCLEOTIDE SEQUENCE</scope>
    <source>
        <strain evidence="6">CGMCC 1.12919</strain>
    </source>
</reference>
<evidence type="ECO:0000256" key="2">
    <source>
        <dbReference type="ARBA" id="ARBA00022630"/>
    </source>
</evidence>
<dbReference type="InterPro" id="IPR051814">
    <property type="entry name" value="NAD(P)H-dep_FMN_reductase"/>
</dbReference>
<dbReference type="Gene3D" id="3.40.50.360">
    <property type="match status" value="1"/>
</dbReference>
<evidence type="ECO:0000313" key="7">
    <source>
        <dbReference type="Proteomes" id="UP000637002"/>
    </source>
</evidence>
<feature type="domain" description="NADPH-dependent FMN reductase-like" evidence="5">
    <location>
        <begin position="9"/>
        <end position="117"/>
    </location>
</feature>
<dbReference type="GO" id="GO:0046306">
    <property type="term" value="P:alkanesulfonate catabolic process"/>
    <property type="evidence" value="ECO:0007669"/>
    <property type="project" value="InterPro"/>
</dbReference>
<comment type="similarity">
    <text evidence="1">Belongs to the SsuE family.</text>
</comment>
<dbReference type="Pfam" id="PF03358">
    <property type="entry name" value="FMN_red"/>
    <property type="match status" value="1"/>
</dbReference>
<reference evidence="6" key="1">
    <citation type="journal article" date="2014" name="Int. J. Syst. Evol. Microbiol.">
        <title>Complete genome sequence of Corynebacterium casei LMG S-19264T (=DSM 44701T), isolated from a smear-ripened cheese.</title>
        <authorList>
            <consortium name="US DOE Joint Genome Institute (JGI-PGF)"/>
            <person name="Walter F."/>
            <person name="Albersmeier A."/>
            <person name="Kalinowski J."/>
            <person name="Ruckert C."/>
        </authorList>
    </citation>
    <scope>NUCLEOTIDE SEQUENCE</scope>
    <source>
        <strain evidence="6">CGMCC 1.12919</strain>
    </source>
</reference>
<evidence type="ECO:0000256" key="1">
    <source>
        <dbReference type="ARBA" id="ARBA00005990"/>
    </source>
</evidence>
<dbReference type="SUPFAM" id="SSF52218">
    <property type="entry name" value="Flavoproteins"/>
    <property type="match status" value="1"/>
</dbReference>
<dbReference type="GO" id="GO:0008752">
    <property type="term" value="F:FMN reductase [NAD(P)H] activity"/>
    <property type="evidence" value="ECO:0007669"/>
    <property type="project" value="InterPro"/>
</dbReference>